<accession>G7YJC9</accession>
<reference evidence="3" key="1">
    <citation type="journal article" date="2011" name="Genome Biol.">
        <title>The draft genome of the carcinogenic human liver fluke Clonorchis sinensis.</title>
        <authorList>
            <person name="Wang X."/>
            <person name="Chen W."/>
            <person name="Huang Y."/>
            <person name="Sun J."/>
            <person name="Men J."/>
            <person name="Liu H."/>
            <person name="Luo F."/>
            <person name="Guo L."/>
            <person name="Lv X."/>
            <person name="Deng C."/>
            <person name="Zhou C."/>
            <person name="Fan Y."/>
            <person name="Li X."/>
            <person name="Huang L."/>
            <person name="Hu Y."/>
            <person name="Liang C."/>
            <person name="Hu X."/>
            <person name="Xu J."/>
            <person name="Yu X."/>
        </authorList>
    </citation>
    <scope>NUCLEOTIDE SEQUENCE [LARGE SCALE GENOMIC DNA]</scope>
    <source>
        <strain evidence="3">Henan</strain>
    </source>
</reference>
<keyword evidence="1" id="KW-0862">Zinc</keyword>
<dbReference type="EMBL" id="DF143411">
    <property type="protein sequence ID" value="GAA53062.1"/>
    <property type="molecule type" value="Genomic_DNA"/>
</dbReference>
<sequence length="99" mass="11566">MHTTYYCDRREIREGDSYVLRVVSRMTTYVANQALRHIGTCTPNLIYHQTDRFKCSQTVNTSDGTCTCTFYQSMWLPCVHLFSVFRGHPFPCCKLINQT</sequence>
<protein>
    <recommendedName>
        <fullName evidence="2">SWIM-type domain-containing protein</fullName>
    </recommendedName>
</protein>
<name>G7YJC9_CLOSI</name>
<evidence type="ECO:0000313" key="3">
    <source>
        <dbReference type="EMBL" id="GAA53062.1"/>
    </source>
</evidence>
<keyword evidence="1" id="KW-0863">Zinc-finger</keyword>
<evidence type="ECO:0000313" key="4">
    <source>
        <dbReference type="Proteomes" id="UP000008909"/>
    </source>
</evidence>
<reference key="2">
    <citation type="submission" date="2011-10" db="EMBL/GenBank/DDBJ databases">
        <title>The genome and transcriptome sequence of Clonorchis sinensis provide insights into the carcinogenic liver fluke.</title>
        <authorList>
            <person name="Wang X."/>
            <person name="Huang Y."/>
            <person name="Chen W."/>
            <person name="Liu H."/>
            <person name="Guo L."/>
            <person name="Chen Y."/>
            <person name="Luo F."/>
            <person name="Zhou W."/>
            <person name="Sun J."/>
            <person name="Mao Q."/>
            <person name="Liang P."/>
            <person name="Zhou C."/>
            <person name="Tian Y."/>
            <person name="Men J."/>
            <person name="Lv X."/>
            <person name="Huang L."/>
            <person name="Zhou J."/>
            <person name="Hu Y."/>
            <person name="Li R."/>
            <person name="Zhang F."/>
            <person name="Lei H."/>
            <person name="Li X."/>
            <person name="Hu X."/>
            <person name="Liang C."/>
            <person name="Xu J."/>
            <person name="Wu Z."/>
            <person name="Yu X."/>
        </authorList>
    </citation>
    <scope>NUCLEOTIDE SEQUENCE</scope>
    <source>
        <strain>Henan</strain>
    </source>
</reference>
<feature type="domain" description="SWIM-type" evidence="2">
    <location>
        <begin position="57"/>
        <end position="89"/>
    </location>
</feature>
<gene>
    <name evidence="3" type="ORF">CLF_109464</name>
</gene>
<evidence type="ECO:0000259" key="2">
    <source>
        <dbReference type="PROSITE" id="PS50966"/>
    </source>
</evidence>
<evidence type="ECO:0000256" key="1">
    <source>
        <dbReference type="PROSITE-ProRule" id="PRU00325"/>
    </source>
</evidence>
<keyword evidence="4" id="KW-1185">Reference proteome</keyword>
<dbReference type="GO" id="GO:0008270">
    <property type="term" value="F:zinc ion binding"/>
    <property type="evidence" value="ECO:0007669"/>
    <property type="project" value="UniProtKB-KW"/>
</dbReference>
<keyword evidence="1" id="KW-0479">Metal-binding</keyword>
<dbReference type="InterPro" id="IPR007527">
    <property type="entry name" value="Znf_SWIM"/>
</dbReference>
<dbReference type="AlphaFoldDB" id="G7YJC9"/>
<proteinExistence type="predicted"/>
<dbReference type="PROSITE" id="PS50966">
    <property type="entry name" value="ZF_SWIM"/>
    <property type="match status" value="1"/>
</dbReference>
<organism evidence="3 4">
    <name type="scientific">Clonorchis sinensis</name>
    <name type="common">Chinese liver fluke</name>
    <dbReference type="NCBI Taxonomy" id="79923"/>
    <lineage>
        <taxon>Eukaryota</taxon>
        <taxon>Metazoa</taxon>
        <taxon>Spiralia</taxon>
        <taxon>Lophotrochozoa</taxon>
        <taxon>Platyhelminthes</taxon>
        <taxon>Trematoda</taxon>
        <taxon>Digenea</taxon>
        <taxon>Opisthorchiida</taxon>
        <taxon>Opisthorchiata</taxon>
        <taxon>Opisthorchiidae</taxon>
        <taxon>Clonorchis</taxon>
    </lineage>
</organism>
<dbReference type="Proteomes" id="UP000008909">
    <property type="component" value="Unassembled WGS sequence"/>
</dbReference>